<evidence type="ECO:0000256" key="2">
    <source>
        <dbReference type="ARBA" id="ARBA00022723"/>
    </source>
</evidence>
<evidence type="ECO:0000313" key="7">
    <source>
        <dbReference type="Proteomes" id="UP001374584"/>
    </source>
</evidence>
<evidence type="ECO:0000313" key="6">
    <source>
        <dbReference type="EMBL" id="KAK7372896.1"/>
    </source>
</evidence>
<comment type="caution">
    <text evidence="6">The sequence shown here is derived from an EMBL/GenBank/DDBJ whole genome shotgun (WGS) entry which is preliminary data.</text>
</comment>
<keyword evidence="1" id="KW-0349">Heme</keyword>
<dbReference type="PANTHER" id="PTHR47947:SF50">
    <property type="entry name" value="CYTOCHROME P450 82A3"/>
    <property type="match status" value="1"/>
</dbReference>
<dbReference type="Gene3D" id="1.10.630.10">
    <property type="entry name" value="Cytochrome P450"/>
    <property type="match status" value="1"/>
</dbReference>
<name>A0AAN9NHT5_PHACN</name>
<dbReference type="GO" id="GO:0004497">
    <property type="term" value="F:monooxygenase activity"/>
    <property type="evidence" value="ECO:0007669"/>
    <property type="project" value="UniProtKB-KW"/>
</dbReference>
<gene>
    <name evidence="6" type="ORF">VNO80_06286</name>
</gene>
<evidence type="ECO:0000256" key="1">
    <source>
        <dbReference type="ARBA" id="ARBA00022617"/>
    </source>
</evidence>
<evidence type="ECO:0000256" key="4">
    <source>
        <dbReference type="ARBA" id="ARBA00023004"/>
    </source>
</evidence>
<accession>A0AAN9NHT5</accession>
<evidence type="ECO:0000256" key="3">
    <source>
        <dbReference type="ARBA" id="ARBA00023002"/>
    </source>
</evidence>
<keyword evidence="2" id="KW-0479">Metal-binding</keyword>
<keyword evidence="5" id="KW-0503">Monooxygenase</keyword>
<dbReference type="AlphaFoldDB" id="A0AAN9NHT5"/>
<keyword evidence="4" id="KW-0408">Iron</keyword>
<dbReference type="GO" id="GO:0005506">
    <property type="term" value="F:iron ion binding"/>
    <property type="evidence" value="ECO:0007669"/>
    <property type="project" value="InterPro"/>
</dbReference>
<dbReference type="Proteomes" id="UP001374584">
    <property type="component" value="Unassembled WGS sequence"/>
</dbReference>
<keyword evidence="3" id="KW-0560">Oxidoreductase</keyword>
<sequence>MTSEFLSNRRIEKLCHICLSEVQTPVKELCNLCYSRSVNNKNKKKNESRYCVATFVDMKEWFAHLTFNIIGKDGGGKELLWYGAYGGKGEGIKGSLLEVVGFGGYEKAMKETTEEMDKLLSEWLEEHREKKGLGGKVKGDGNFMDVMISTLNGAQIDGFDVDTICKTTTLE</sequence>
<dbReference type="InterPro" id="IPR050651">
    <property type="entry name" value="Plant_Cytochrome_P450_Monoox"/>
</dbReference>
<dbReference type="SUPFAM" id="SSF48264">
    <property type="entry name" value="Cytochrome P450"/>
    <property type="match status" value="1"/>
</dbReference>
<reference evidence="6 7" key="1">
    <citation type="submission" date="2024-01" db="EMBL/GenBank/DDBJ databases">
        <title>The genomes of 5 underutilized Papilionoideae crops provide insights into root nodulation and disease resistanc.</title>
        <authorList>
            <person name="Jiang F."/>
        </authorList>
    </citation>
    <scope>NUCLEOTIDE SEQUENCE [LARGE SCALE GENOMIC DNA]</scope>
    <source>
        <strain evidence="6">JINMINGXINNONG_FW02</strain>
        <tissue evidence="6">Leaves</tissue>
    </source>
</reference>
<protein>
    <submittedName>
        <fullName evidence="6">Uncharacterized protein</fullName>
    </submittedName>
</protein>
<keyword evidence="7" id="KW-1185">Reference proteome</keyword>
<evidence type="ECO:0000256" key="5">
    <source>
        <dbReference type="ARBA" id="ARBA00023033"/>
    </source>
</evidence>
<dbReference type="PANTHER" id="PTHR47947">
    <property type="entry name" value="CYTOCHROME P450 82C3-RELATED"/>
    <property type="match status" value="1"/>
</dbReference>
<dbReference type="GO" id="GO:0020037">
    <property type="term" value="F:heme binding"/>
    <property type="evidence" value="ECO:0007669"/>
    <property type="project" value="InterPro"/>
</dbReference>
<dbReference type="InterPro" id="IPR036396">
    <property type="entry name" value="Cyt_P450_sf"/>
</dbReference>
<proteinExistence type="predicted"/>
<dbReference type="EMBL" id="JAYMYR010000003">
    <property type="protein sequence ID" value="KAK7372896.1"/>
    <property type="molecule type" value="Genomic_DNA"/>
</dbReference>
<organism evidence="6 7">
    <name type="scientific">Phaseolus coccineus</name>
    <name type="common">Scarlet runner bean</name>
    <name type="synonym">Phaseolus multiflorus</name>
    <dbReference type="NCBI Taxonomy" id="3886"/>
    <lineage>
        <taxon>Eukaryota</taxon>
        <taxon>Viridiplantae</taxon>
        <taxon>Streptophyta</taxon>
        <taxon>Embryophyta</taxon>
        <taxon>Tracheophyta</taxon>
        <taxon>Spermatophyta</taxon>
        <taxon>Magnoliopsida</taxon>
        <taxon>eudicotyledons</taxon>
        <taxon>Gunneridae</taxon>
        <taxon>Pentapetalae</taxon>
        <taxon>rosids</taxon>
        <taxon>fabids</taxon>
        <taxon>Fabales</taxon>
        <taxon>Fabaceae</taxon>
        <taxon>Papilionoideae</taxon>
        <taxon>50 kb inversion clade</taxon>
        <taxon>NPAAA clade</taxon>
        <taxon>indigoferoid/millettioid clade</taxon>
        <taxon>Phaseoleae</taxon>
        <taxon>Phaseolus</taxon>
    </lineage>
</organism>
<dbReference type="GO" id="GO:0016705">
    <property type="term" value="F:oxidoreductase activity, acting on paired donors, with incorporation or reduction of molecular oxygen"/>
    <property type="evidence" value="ECO:0007669"/>
    <property type="project" value="InterPro"/>
</dbReference>